<dbReference type="InterPro" id="IPR005599">
    <property type="entry name" value="GPI_mannosylTrfase"/>
</dbReference>
<comment type="caution">
    <text evidence="9">The sequence shown here is derived from an EMBL/GenBank/DDBJ whole genome shotgun (WGS) entry which is preliminary data.</text>
</comment>
<dbReference type="PANTHER" id="PTHR22760">
    <property type="entry name" value="GLYCOSYLTRANSFERASE"/>
    <property type="match status" value="1"/>
</dbReference>
<dbReference type="PANTHER" id="PTHR22760:SF4">
    <property type="entry name" value="GPI MANNOSYLTRANSFERASE 3"/>
    <property type="match status" value="1"/>
</dbReference>
<organism evidence="9 10">
    <name type="scientific">Halocaridina rubra</name>
    <name type="common">Hawaiian red shrimp</name>
    <dbReference type="NCBI Taxonomy" id="373956"/>
    <lineage>
        <taxon>Eukaryota</taxon>
        <taxon>Metazoa</taxon>
        <taxon>Ecdysozoa</taxon>
        <taxon>Arthropoda</taxon>
        <taxon>Crustacea</taxon>
        <taxon>Multicrustacea</taxon>
        <taxon>Malacostraca</taxon>
        <taxon>Eumalacostraca</taxon>
        <taxon>Eucarida</taxon>
        <taxon>Decapoda</taxon>
        <taxon>Pleocyemata</taxon>
        <taxon>Caridea</taxon>
        <taxon>Atyoidea</taxon>
        <taxon>Atyidae</taxon>
        <taxon>Halocaridina</taxon>
    </lineage>
</organism>
<dbReference type="AlphaFoldDB" id="A0AAN9AE70"/>
<dbReference type="GO" id="GO:0000026">
    <property type="term" value="F:alpha-1,2-mannosyltransferase activity"/>
    <property type="evidence" value="ECO:0007669"/>
    <property type="project" value="TreeGrafter"/>
</dbReference>
<keyword evidence="7" id="KW-0472">Membrane</keyword>
<protein>
    <recommendedName>
        <fullName evidence="8">Mannosyltransferase</fullName>
        <ecNumber evidence="8">2.4.1.-</ecNumber>
    </recommendedName>
</protein>
<dbReference type="EC" id="2.4.1.-" evidence="8"/>
<dbReference type="GO" id="GO:0006506">
    <property type="term" value="P:GPI anchor biosynthetic process"/>
    <property type="evidence" value="ECO:0007669"/>
    <property type="project" value="TreeGrafter"/>
</dbReference>
<evidence type="ECO:0000256" key="8">
    <source>
        <dbReference type="RuleBase" id="RU363075"/>
    </source>
</evidence>
<evidence type="ECO:0000256" key="2">
    <source>
        <dbReference type="ARBA" id="ARBA00022676"/>
    </source>
</evidence>
<keyword evidence="2 8" id="KW-0328">Glycosyltransferase</keyword>
<keyword evidence="4" id="KW-0812">Transmembrane</keyword>
<evidence type="ECO:0000256" key="7">
    <source>
        <dbReference type="ARBA" id="ARBA00023136"/>
    </source>
</evidence>
<comment type="similarity">
    <text evidence="8">Belongs to the glycosyltransferase 22 family.</text>
</comment>
<name>A0AAN9AE70_HALRR</name>
<evidence type="ECO:0000256" key="3">
    <source>
        <dbReference type="ARBA" id="ARBA00022679"/>
    </source>
</evidence>
<keyword evidence="10" id="KW-1185">Reference proteome</keyword>
<evidence type="ECO:0000256" key="4">
    <source>
        <dbReference type="ARBA" id="ARBA00022692"/>
    </source>
</evidence>
<proteinExistence type="inferred from homology"/>
<evidence type="ECO:0000313" key="9">
    <source>
        <dbReference type="EMBL" id="KAK7085194.1"/>
    </source>
</evidence>
<evidence type="ECO:0000313" key="10">
    <source>
        <dbReference type="Proteomes" id="UP001381693"/>
    </source>
</evidence>
<evidence type="ECO:0000256" key="6">
    <source>
        <dbReference type="ARBA" id="ARBA00022989"/>
    </source>
</evidence>
<sequence length="158" mass="18514">MLPNFIALVYLGMVHQRGPLDTMTVLRQDIAKFESPNILFLMPCHSTPYYSHLHKNVSMRFLTCEPNLAYRGNYFDEADTFEKDPAAWLHQHYNPQGNGEGISKEHSDIILPSHLVLFDVLVSKIKDFLRNHKYHLKHRLFHAHIEDGRRVQAEHNRN</sequence>
<reference evidence="9 10" key="1">
    <citation type="submission" date="2023-11" db="EMBL/GenBank/DDBJ databases">
        <title>Halocaridina rubra genome assembly.</title>
        <authorList>
            <person name="Smith C."/>
        </authorList>
    </citation>
    <scope>NUCLEOTIDE SEQUENCE [LARGE SCALE GENOMIC DNA]</scope>
    <source>
        <strain evidence="9">EP-1</strain>
        <tissue evidence="9">Whole</tissue>
    </source>
</reference>
<accession>A0AAN9AE70</accession>
<dbReference type="Proteomes" id="UP001381693">
    <property type="component" value="Unassembled WGS sequence"/>
</dbReference>
<dbReference type="EMBL" id="JAXCGZ010001888">
    <property type="protein sequence ID" value="KAK7085194.1"/>
    <property type="molecule type" value="Genomic_DNA"/>
</dbReference>
<comment type="subcellular location">
    <subcellularLocation>
        <location evidence="1 8">Endoplasmic reticulum membrane</location>
        <topology evidence="1 8">Multi-pass membrane protein</topology>
    </subcellularLocation>
</comment>
<evidence type="ECO:0000256" key="1">
    <source>
        <dbReference type="ARBA" id="ARBA00004477"/>
    </source>
</evidence>
<evidence type="ECO:0000256" key="5">
    <source>
        <dbReference type="ARBA" id="ARBA00022824"/>
    </source>
</evidence>
<gene>
    <name evidence="9" type="ORF">SK128_008232</name>
</gene>
<dbReference type="Pfam" id="PF03901">
    <property type="entry name" value="Glyco_transf_22"/>
    <property type="match status" value="1"/>
</dbReference>
<keyword evidence="6" id="KW-1133">Transmembrane helix</keyword>
<keyword evidence="5 8" id="KW-0256">Endoplasmic reticulum</keyword>
<dbReference type="GO" id="GO:0005789">
    <property type="term" value="C:endoplasmic reticulum membrane"/>
    <property type="evidence" value="ECO:0007669"/>
    <property type="project" value="UniProtKB-SubCell"/>
</dbReference>
<keyword evidence="3" id="KW-0808">Transferase</keyword>